<gene>
    <name evidence="5" type="ORF">B9Z19DRAFT_1193069</name>
</gene>
<organism evidence="5 6">
    <name type="scientific">Tuber borchii</name>
    <name type="common">White truffle</name>
    <dbReference type="NCBI Taxonomy" id="42251"/>
    <lineage>
        <taxon>Eukaryota</taxon>
        <taxon>Fungi</taxon>
        <taxon>Dikarya</taxon>
        <taxon>Ascomycota</taxon>
        <taxon>Pezizomycotina</taxon>
        <taxon>Pezizomycetes</taxon>
        <taxon>Pezizales</taxon>
        <taxon>Tuberaceae</taxon>
        <taxon>Tuber</taxon>
    </lineage>
</organism>
<evidence type="ECO:0000256" key="1">
    <source>
        <dbReference type="ARBA" id="ARBA00010871"/>
    </source>
</evidence>
<proteinExistence type="inferred from homology"/>
<evidence type="ECO:0000313" key="6">
    <source>
        <dbReference type="Proteomes" id="UP000244722"/>
    </source>
</evidence>
<dbReference type="PANTHER" id="PTHR23132">
    <property type="entry name" value="D-ALANINE--D-ALANINE LIGASE"/>
    <property type="match status" value="1"/>
</dbReference>
<comment type="similarity">
    <text evidence="1">Belongs to the D-alanine--D-alanine ligase family.</text>
</comment>
<protein>
    <recommendedName>
        <fullName evidence="4">ATP-grasp domain-containing protein</fullName>
    </recommendedName>
</protein>
<dbReference type="InterPro" id="IPR011761">
    <property type="entry name" value="ATP-grasp"/>
</dbReference>
<dbReference type="GO" id="GO:0046872">
    <property type="term" value="F:metal ion binding"/>
    <property type="evidence" value="ECO:0007669"/>
    <property type="project" value="InterPro"/>
</dbReference>
<dbReference type="Pfam" id="PF07478">
    <property type="entry name" value="Dala_Dala_lig_C"/>
    <property type="match status" value="1"/>
</dbReference>
<reference evidence="5 6" key="1">
    <citation type="submission" date="2017-04" db="EMBL/GenBank/DDBJ databases">
        <title>Draft genome sequence of Tuber borchii Vittad., a whitish edible truffle.</title>
        <authorList>
            <consortium name="DOE Joint Genome Institute"/>
            <person name="Murat C."/>
            <person name="Kuo A."/>
            <person name="Barry K.W."/>
            <person name="Clum A."/>
            <person name="Dockter R.B."/>
            <person name="Fauchery L."/>
            <person name="Iotti M."/>
            <person name="Kohler A."/>
            <person name="Labutti K."/>
            <person name="Lindquist E.A."/>
            <person name="Lipzen A."/>
            <person name="Ohm R.A."/>
            <person name="Wang M."/>
            <person name="Grigoriev I.V."/>
            <person name="Zambonelli A."/>
            <person name="Martin F.M."/>
        </authorList>
    </citation>
    <scope>NUCLEOTIDE SEQUENCE [LARGE SCALE GENOMIC DNA]</scope>
    <source>
        <strain evidence="5 6">Tbo3840</strain>
    </source>
</reference>
<dbReference type="InterPro" id="IPR011095">
    <property type="entry name" value="Dala_Dala_lig_C"/>
</dbReference>
<feature type="domain" description="ATP-grasp" evidence="4">
    <location>
        <begin position="106"/>
        <end position="323"/>
    </location>
</feature>
<dbReference type="AlphaFoldDB" id="A0A2T6ZTG3"/>
<keyword evidence="3" id="KW-0547">Nucleotide-binding</keyword>
<evidence type="ECO:0000313" key="5">
    <source>
        <dbReference type="EMBL" id="PUU78789.1"/>
    </source>
</evidence>
<dbReference type="PANTHER" id="PTHR23132:SF23">
    <property type="entry name" value="D-ALANINE--D-ALANINE LIGASE B"/>
    <property type="match status" value="1"/>
</dbReference>
<accession>A0A2T6ZTG3</accession>
<dbReference type="Gene3D" id="3.30.1490.20">
    <property type="entry name" value="ATP-grasp fold, A domain"/>
    <property type="match status" value="1"/>
</dbReference>
<evidence type="ECO:0000256" key="2">
    <source>
        <dbReference type="ARBA" id="ARBA00022598"/>
    </source>
</evidence>
<dbReference type="GO" id="GO:0008716">
    <property type="term" value="F:D-alanine-D-alanine ligase activity"/>
    <property type="evidence" value="ECO:0007669"/>
    <property type="project" value="InterPro"/>
</dbReference>
<evidence type="ECO:0000256" key="3">
    <source>
        <dbReference type="PROSITE-ProRule" id="PRU00409"/>
    </source>
</evidence>
<dbReference type="Gene3D" id="3.30.470.20">
    <property type="entry name" value="ATP-grasp fold, B domain"/>
    <property type="match status" value="1"/>
</dbReference>
<comment type="caution">
    <text evidence="5">The sequence shown here is derived from an EMBL/GenBank/DDBJ whole genome shotgun (WGS) entry which is preliminary data.</text>
</comment>
<keyword evidence="6" id="KW-1185">Reference proteome</keyword>
<name>A0A2T6ZTG3_TUBBO</name>
<keyword evidence="2" id="KW-0436">Ligase</keyword>
<dbReference type="PROSITE" id="PS50975">
    <property type="entry name" value="ATP_GRASP"/>
    <property type="match status" value="1"/>
</dbReference>
<keyword evidence="3" id="KW-0067">ATP-binding</keyword>
<dbReference type="GO" id="GO:0005524">
    <property type="term" value="F:ATP binding"/>
    <property type="evidence" value="ECO:0007669"/>
    <property type="project" value="UniProtKB-UniRule"/>
</dbReference>
<dbReference type="STRING" id="42251.A0A2T6ZTG3"/>
<sequence length="372" mass="40246">MVHSSHQSLEDACAGIAYVVHSLNDPKTNITTPAPHANPAIDTCWSYLGTQPGILAAIAAGTNMIWAITPLLADHPLITTSLPSCIKLIANPPKVVDIVDDKAFTNKLLQHHGFLTPKSWLLEGDPKRAIERLGQLVYDLPCPVILKPVRGSGSEGVQLVNGFVSMLDALANLLNIDSVILVEELLEAEEGTVTLVPDGQGNFMALTIVLPFGHVSGVMPWSGHIPVAKNSRVLSAREEDSWRRAAKIECPKAAGLLKLTSATRIDICRKDENGGKFFLFDINSKPNLTGAGRPGRENQDSLCPLAAKEFGWEYPTFVRKFIETTRHLQEARAIESPGAVVGSFDNFTIWETWSGKGKDGVAGNSDVQEKSS</sequence>
<dbReference type="InterPro" id="IPR013815">
    <property type="entry name" value="ATP_grasp_subdomain_1"/>
</dbReference>
<dbReference type="Proteomes" id="UP000244722">
    <property type="component" value="Unassembled WGS sequence"/>
</dbReference>
<evidence type="ECO:0000259" key="4">
    <source>
        <dbReference type="PROSITE" id="PS50975"/>
    </source>
</evidence>
<dbReference type="EMBL" id="NESQ01000106">
    <property type="protein sequence ID" value="PUU78789.1"/>
    <property type="molecule type" value="Genomic_DNA"/>
</dbReference>
<dbReference type="SUPFAM" id="SSF56059">
    <property type="entry name" value="Glutathione synthetase ATP-binding domain-like"/>
    <property type="match status" value="1"/>
</dbReference>
<dbReference type="OrthoDB" id="422362at2759"/>